<dbReference type="SMART" id="SM00474">
    <property type="entry name" value="35EXOc"/>
    <property type="match status" value="1"/>
</dbReference>
<sequence>MSRRIHSLQVRAASSSVPRPTTRYTHSYSFTFTNMDDDYPSLSSAANARAVSSPINSPRPAAAAASPATPGSGIPPPPPRNPTTPTSVWDPSRGIVFAPSSTSPKWTPPLSRGFATSSQSSFPEAASRSTPRIRRYAKNPPDWAALMNMTADGKEKPYTTDGKKKPSGSKEPESTASPDTFSPLNDTTALYNALEDDFDAEAAPEEQDEQLAAALEEDELQGEVSEAPAVDIERVSTPEGEEIILWKKQPIVYTDETDEYVPLDFQISEETLEQEAEVGVKLFGVENYLNADGKSPEIHYVTDVEKMETVIKLFEGEKVIGFDMEWHPRKILRPPENDKDIRLSCSVIQVASADKVAIFHLAKYPATTKTWLSPTFKKILQDPEVLKTGVSVRFDLQRLATVINVSPAGALELGEFHSLLFAAQKNILEEGQKLPASLAGLCQHHLGFPLFKGDVRTSDWSGVLNANQKKYAADDAYASFRVFDEMEKIRRSLDPRPALPPTYSMVHEEVVEAWHKKVAKQLAEANSDTPKKKTVIRIPKKDLNPDLEEAYEWVKAYAKTVPGEVLKATVADLRCYTMWHNQSLDVEEVASKCRNPPLTDRYVSQKILEAIHLEKLPYNPRRLSYVFKTAPKQGIGRYYDLKAGMIKTLAILRDHPERADELIPKPAPKAPKITTTGTRNPETEKDDPPARVREVSKLRIRHITPGDSVKSEAEAEAEAVPEFYLEPEESTASAPRLVTSQAVRREAKAQAWSSIPGPSRRATNEPGDLDDDDKPLATTIVRRVNTMPKSVDGPVDGSAAVAPTKPPPNRAGPTAWRSMKPVRPGGATAAEQPAEPQSLNGHPPKTQRITPASPWLMKTIKFGVSGELGEAVGGLSSETRVRFTDGTEVDDEDLLVPPPPKRERKVFVPRRRKVEGEGGN</sequence>
<dbReference type="PANTHER" id="PTHR47765">
    <property type="entry name" value="3'-5' EXONUCLEASE DOMAIN-CONTAINING PROTEIN"/>
    <property type="match status" value="1"/>
</dbReference>
<dbReference type="AlphaFoldDB" id="A0AAV9UL40"/>
<feature type="compositionally biased region" description="Low complexity" evidence="1">
    <location>
        <begin position="52"/>
        <end position="72"/>
    </location>
</feature>
<dbReference type="PANTHER" id="PTHR47765:SF2">
    <property type="entry name" value="EXONUCLEASE MUT-7 HOMOLOG"/>
    <property type="match status" value="1"/>
</dbReference>
<dbReference type="InterPro" id="IPR002562">
    <property type="entry name" value="3'-5'_exonuclease_dom"/>
</dbReference>
<dbReference type="InterPro" id="IPR052408">
    <property type="entry name" value="Exonuclease_MUT-7-like"/>
</dbReference>
<feature type="region of interest" description="Disordered" evidence="1">
    <location>
        <begin position="788"/>
        <end position="850"/>
    </location>
</feature>
<feature type="compositionally biased region" description="Basic residues" evidence="1">
    <location>
        <begin position="902"/>
        <end position="913"/>
    </location>
</feature>
<proteinExistence type="predicted"/>
<accession>A0AAV9UL40</accession>
<feature type="compositionally biased region" description="Polar residues" evidence="1">
    <location>
        <begin position="114"/>
        <end position="130"/>
    </location>
</feature>
<evidence type="ECO:0000259" key="2">
    <source>
        <dbReference type="SMART" id="SM00474"/>
    </source>
</evidence>
<dbReference type="GO" id="GO:0006139">
    <property type="term" value="P:nucleobase-containing compound metabolic process"/>
    <property type="evidence" value="ECO:0007669"/>
    <property type="project" value="InterPro"/>
</dbReference>
<evidence type="ECO:0000256" key="1">
    <source>
        <dbReference type="SAM" id="MobiDB-lite"/>
    </source>
</evidence>
<feature type="compositionally biased region" description="Pro residues" evidence="1">
    <location>
        <begin position="73"/>
        <end position="82"/>
    </location>
</feature>
<dbReference type="GO" id="GO:0008408">
    <property type="term" value="F:3'-5' exonuclease activity"/>
    <property type="evidence" value="ECO:0007669"/>
    <property type="project" value="InterPro"/>
</dbReference>
<feature type="region of interest" description="Disordered" evidence="1">
    <location>
        <begin position="661"/>
        <end position="697"/>
    </location>
</feature>
<feature type="region of interest" description="Disordered" evidence="1">
    <location>
        <begin position="748"/>
        <end position="775"/>
    </location>
</feature>
<feature type="compositionally biased region" description="Polar residues" evidence="1">
    <location>
        <begin position="175"/>
        <end position="186"/>
    </location>
</feature>
<dbReference type="InterPro" id="IPR012337">
    <property type="entry name" value="RNaseH-like_sf"/>
</dbReference>
<dbReference type="Proteomes" id="UP001375240">
    <property type="component" value="Unassembled WGS sequence"/>
</dbReference>
<keyword evidence="4" id="KW-1185">Reference proteome</keyword>
<name>A0AAV9UL40_9PEZI</name>
<organism evidence="3 4">
    <name type="scientific">Orbilia brochopaga</name>
    <dbReference type="NCBI Taxonomy" id="3140254"/>
    <lineage>
        <taxon>Eukaryota</taxon>
        <taxon>Fungi</taxon>
        <taxon>Dikarya</taxon>
        <taxon>Ascomycota</taxon>
        <taxon>Pezizomycotina</taxon>
        <taxon>Orbiliomycetes</taxon>
        <taxon>Orbiliales</taxon>
        <taxon>Orbiliaceae</taxon>
        <taxon>Orbilia</taxon>
    </lineage>
</organism>
<dbReference type="CDD" id="cd06141">
    <property type="entry name" value="WRN_exo"/>
    <property type="match status" value="1"/>
</dbReference>
<evidence type="ECO:0000313" key="4">
    <source>
        <dbReference type="Proteomes" id="UP001375240"/>
    </source>
</evidence>
<feature type="compositionally biased region" description="Polar residues" evidence="1">
    <location>
        <begin position="12"/>
        <end position="24"/>
    </location>
</feature>
<dbReference type="SUPFAM" id="SSF53098">
    <property type="entry name" value="Ribonuclease H-like"/>
    <property type="match status" value="1"/>
</dbReference>
<dbReference type="Pfam" id="PF01612">
    <property type="entry name" value="DNA_pol_A_exo1"/>
    <property type="match status" value="1"/>
</dbReference>
<feature type="compositionally biased region" description="Basic and acidic residues" evidence="1">
    <location>
        <begin position="681"/>
        <end position="697"/>
    </location>
</feature>
<evidence type="ECO:0000313" key="3">
    <source>
        <dbReference type="EMBL" id="KAK6343996.1"/>
    </source>
</evidence>
<reference evidence="3 4" key="1">
    <citation type="submission" date="2019-10" db="EMBL/GenBank/DDBJ databases">
        <authorList>
            <person name="Palmer J.M."/>
        </authorList>
    </citation>
    <scope>NUCLEOTIDE SEQUENCE [LARGE SCALE GENOMIC DNA]</scope>
    <source>
        <strain evidence="3 4">TWF696</strain>
    </source>
</reference>
<gene>
    <name evidence="3" type="ORF">TWF696_007647</name>
</gene>
<feature type="region of interest" description="Disordered" evidence="1">
    <location>
        <begin position="883"/>
        <end position="920"/>
    </location>
</feature>
<dbReference type="GO" id="GO:0003676">
    <property type="term" value="F:nucleic acid binding"/>
    <property type="evidence" value="ECO:0007669"/>
    <property type="project" value="InterPro"/>
</dbReference>
<feature type="domain" description="3'-5' exonuclease" evidence="2">
    <location>
        <begin position="298"/>
        <end position="491"/>
    </location>
</feature>
<feature type="region of interest" description="Disordered" evidence="1">
    <location>
        <begin position="39"/>
        <end position="186"/>
    </location>
</feature>
<dbReference type="EMBL" id="JAVHNQ010000006">
    <property type="protein sequence ID" value="KAK6343996.1"/>
    <property type="molecule type" value="Genomic_DNA"/>
</dbReference>
<feature type="region of interest" description="Disordered" evidence="1">
    <location>
        <begin position="1"/>
        <end position="24"/>
    </location>
</feature>
<dbReference type="InterPro" id="IPR036397">
    <property type="entry name" value="RNaseH_sf"/>
</dbReference>
<protein>
    <recommendedName>
        <fullName evidence="2">3'-5' exonuclease domain-containing protein</fullName>
    </recommendedName>
</protein>
<dbReference type="Gene3D" id="3.30.420.10">
    <property type="entry name" value="Ribonuclease H-like superfamily/Ribonuclease H"/>
    <property type="match status" value="1"/>
</dbReference>
<feature type="compositionally biased region" description="Basic and acidic residues" evidence="1">
    <location>
        <begin position="152"/>
        <end position="173"/>
    </location>
</feature>
<comment type="caution">
    <text evidence="3">The sequence shown here is derived from an EMBL/GenBank/DDBJ whole genome shotgun (WGS) entry which is preliminary data.</text>
</comment>